<proteinExistence type="predicted"/>
<reference evidence="2" key="1">
    <citation type="submission" date="2023-03" db="EMBL/GenBank/DDBJ databases">
        <authorList>
            <person name="Julca I."/>
        </authorList>
    </citation>
    <scope>NUCLEOTIDE SEQUENCE</scope>
</reference>
<evidence type="ECO:0000313" key="2">
    <source>
        <dbReference type="EMBL" id="CAI9117479.1"/>
    </source>
</evidence>
<feature type="chain" id="PRO_5043494361" evidence="1">
    <location>
        <begin position="28"/>
        <end position="144"/>
    </location>
</feature>
<feature type="signal peptide" evidence="1">
    <location>
        <begin position="1"/>
        <end position="27"/>
    </location>
</feature>
<dbReference type="AlphaFoldDB" id="A0AAV1ECN8"/>
<gene>
    <name evidence="2" type="ORF">OLC1_LOCUS23533</name>
</gene>
<accession>A0AAV1ECN8</accession>
<sequence>MAKGIATKFNLIILVALFFGSTQPTKSSNDTKDKIITQAINELKLAMDNLNSISFEENNDGILELQSALGGLIHALESKGSAIDYSDVDADIRKVINSFKSLRESARSNSPESLGAVPAFPFSIMTTVGKLIVKVVGILAGLIT</sequence>
<protein>
    <submittedName>
        <fullName evidence="2">OLC1v1018879C1</fullName>
    </submittedName>
</protein>
<dbReference type="Proteomes" id="UP001161247">
    <property type="component" value="Chromosome 9"/>
</dbReference>
<evidence type="ECO:0000256" key="1">
    <source>
        <dbReference type="SAM" id="SignalP"/>
    </source>
</evidence>
<evidence type="ECO:0000313" key="3">
    <source>
        <dbReference type="Proteomes" id="UP001161247"/>
    </source>
</evidence>
<keyword evidence="1" id="KW-0732">Signal</keyword>
<name>A0AAV1ECN8_OLDCO</name>
<dbReference type="EMBL" id="OX459126">
    <property type="protein sequence ID" value="CAI9117479.1"/>
    <property type="molecule type" value="Genomic_DNA"/>
</dbReference>
<organism evidence="2 3">
    <name type="scientific">Oldenlandia corymbosa var. corymbosa</name>
    <dbReference type="NCBI Taxonomy" id="529605"/>
    <lineage>
        <taxon>Eukaryota</taxon>
        <taxon>Viridiplantae</taxon>
        <taxon>Streptophyta</taxon>
        <taxon>Embryophyta</taxon>
        <taxon>Tracheophyta</taxon>
        <taxon>Spermatophyta</taxon>
        <taxon>Magnoliopsida</taxon>
        <taxon>eudicotyledons</taxon>
        <taxon>Gunneridae</taxon>
        <taxon>Pentapetalae</taxon>
        <taxon>asterids</taxon>
        <taxon>lamiids</taxon>
        <taxon>Gentianales</taxon>
        <taxon>Rubiaceae</taxon>
        <taxon>Rubioideae</taxon>
        <taxon>Spermacoceae</taxon>
        <taxon>Hedyotis-Oldenlandia complex</taxon>
        <taxon>Oldenlandia</taxon>
    </lineage>
</organism>
<keyword evidence="3" id="KW-1185">Reference proteome</keyword>